<dbReference type="RefSeq" id="WP_177178351.1">
    <property type="nucleotide sequence ID" value="NZ_FOIQ01000001.1"/>
</dbReference>
<evidence type="ECO:0000256" key="2">
    <source>
        <dbReference type="ARBA" id="ARBA00006275"/>
    </source>
</evidence>
<dbReference type="SUPFAM" id="SSF48452">
    <property type="entry name" value="TPR-like"/>
    <property type="match status" value="1"/>
</dbReference>
<keyword evidence="5" id="KW-0998">Cell outer membrane</keyword>
<accession>A0A1I0M2Y2</accession>
<dbReference type="Gene3D" id="1.25.40.390">
    <property type="match status" value="1"/>
</dbReference>
<dbReference type="Pfam" id="PF14322">
    <property type="entry name" value="SusD-like_3"/>
    <property type="match status" value="1"/>
</dbReference>
<dbReference type="CDD" id="cd08977">
    <property type="entry name" value="SusD"/>
    <property type="match status" value="1"/>
</dbReference>
<name>A0A1I0M2Y2_9BACT</name>
<gene>
    <name evidence="9" type="ORF">SAMN04487850_0227</name>
</gene>
<evidence type="ECO:0000259" key="8">
    <source>
        <dbReference type="Pfam" id="PF14322"/>
    </source>
</evidence>
<dbReference type="Pfam" id="PF07980">
    <property type="entry name" value="SusD_RagB"/>
    <property type="match status" value="1"/>
</dbReference>
<comment type="subcellular location">
    <subcellularLocation>
        <location evidence="1">Cell outer membrane</location>
    </subcellularLocation>
</comment>
<reference evidence="9 10" key="1">
    <citation type="submission" date="2016-10" db="EMBL/GenBank/DDBJ databases">
        <authorList>
            <person name="de Groot N.N."/>
        </authorList>
    </citation>
    <scope>NUCLEOTIDE SEQUENCE [LARGE SCALE GENOMIC DNA]</scope>
    <source>
        <strain evidence="9 10">TC2-24</strain>
    </source>
</reference>
<dbReference type="InterPro" id="IPR011990">
    <property type="entry name" value="TPR-like_helical_dom_sf"/>
</dbReference>
<comment type="similarity">
    <text evidence="2">Belongs to the SusD family.</text>
</comment>
<evidence type="ECO:0000313" key="9">
    <source>
        <dbReference type="EMBL" id="SEV82314.1"/>
    </source>
</evidence>
<protein>
    <submittedName>
        <fullName evidence="9">SusD family protein</fullName>
    </submittedName>
</protein>
<evidence type="ECO:0000313" key="10">
    <source>
        <dbReference type="Proteomes" id="UP000199373"/>
    </source>
</evidence>
<dbReference type="GO" id="GO:0009279">
    <property type="term" value="C:cell outer membrane"/>
    <property type="evidence" value="ECO:0007669"/>
    <property type="project" value="UniProtKB-SubCell"/>
</dbReference>
<dbReference type="EMBL" id="FOIQ01000001">
    <property type="protein sequence ID" value="SEV82314.1"/>
    <property type="molecule type" value="Genomic_DNA"/>
</dbReference>
<evidence type="ECO:0000256" key="3">
    <source>
        <dbReference type="ARBA" id="ARBA00022729"/>
    </source>
</evidence>
<dbReference type="AlphaFoldDB" id="A0A1I0M2Y2"/>
<feature type="domain" description="RagB/SusD" evidence="7">
    <location>
        <begin position="303"/>
        <end position="534"/>
    </location>
</feature>
<keyword evidence="3 6" id="KW-0732">Signal</keyword>
<evidence type="ECO:0000256" key="1">
    <source>
        <dbReference type="ARBA" id="ARBA00004442"/>
    </source>
</evidence>
<evidence type="ECO:0000259" key="7">
    <source>
        <dbReference type="Pfam" id="PF07980"/>
    </source>
</evidence>
<keyword evidence="10" id="KW-1185">Reference proteome</keyword>
<evidence type="ECO:0000256" key="4">
    <source>
        <dbReference type="ARBA" id="ARBA00023136"/>
    </source>
</evidence>
<feature type="chain" id="PRO_5011537517" evidence="6">
    <location>
        <begin position="23"/>
        <end position="534"/>
    </location>
</feature>
<dbReference type="Proteomes" id="UP000199373">
    <property type="component" value="Unassembled WGS sequence"/>
</dbReference>
<dbReference type="PROSITE" id="PS51257">
    <property type="entry name" value="PROKAR_LIPOPROTEIN"/>
    <property type="match status" value="1"/>
</dbReference>
<sequence>MRKINKIFVGALWALTVSGVTTSCSSDNNDDLNTIQTDAETLTDEQALALADNALFEYYHKAFGLSFIVETFTSKTHSFEGPESADGPLISRHELTPTNVYFVNRWYNKNSAISNANEAIEKITAANVSEQTKKVAIARAKLARALGYHVLVRLWGEVPLYTSTDGDTKTRASIDDIYTQIVKDLEEAAEGLPETGNLPSVPTKAAAYGLLSRVYLDWGSNPLTYDQVNAIKDQTKDPTPSYTSSRLEKAIEYANKVTGYSLNSSFASIWGKDNEAAKDEKILTFVHDGDAVGTGNHQVHCSWTFGFNVDQENHLSPAQDSFLAAWDKADTRRNVSYIDSLYDSLGDSLVLFRAPRTLPRYGKFVDHGSEGPNECYKLNDLDRVELRYAEVLLNKAEALVLLGRADEAKEPINLIRQRAYGDNAHNLSSVTFDDVKREWGLEFVYEQKEWFNLARWKEVIKDLESVKNNEYFDDSYAIAGNIGRNGQVVNEFFAKTYKHLHAKYENRQGKYYRFPIPVGKSGESLGISPQNPGY</sequence>
<dbReference type="InterPro" id="IPR012944">
    <property type="entry name" value="SusD_RagB_dom"/>
</dbReference>
<feature type="domain" description="SusD-like N-terminal" evidence="8">
    <location>
        <begin position="85"/>
        <end position="216"/>
    </location>
</feature>
<feature type="signal peptide" evidence="6">
    <location>
        <begin position="1"/>
        <end position="22"/>
    </location>
</feature>
<evidence type="ECO:0000256" key="5">
    <source>
        <dbReference type="ARBA" id="ARBA00023237"/>
    </source>
</evidence>
<keyword evidence="4" id="KW-0472">Membrane</keyword>
<organism evidence="9 10">
    <name type="scientific">Prevotella aff. ruminicola Tc2-24</name>
    <dbReference type="NCBI Taxonomy" id="81582"/>
    <lineage>
        <taxon>Bacteria</taxon>
        <taxon>Pseudomonadati</taxon>
        <taxon>Bacteroidota</taxon>
        <taxon>Bacteroidia</taxon>
        <taxon>Bacteroidales</taxon>
        <taxon>Prevotellaceae</taxon>
        <taxon>Prevotella</taxon>
    </lineage>
</organism>
<evidence type="ECO:0000256" key="6">
    <source>
        <dbReference type="SAM" id="SignalP"/>
    </source>
</evidence>
<proteinExistence type="inferred from homology"/>
<dbReference type="InterPro" id="IPR033985">
    <property type="entry name" value="SusD-like_N"/>
</dbReference>